<dbReference type="InterPro" id="IPR039420">
    <property type="entry name" value="WalR-like"/>
</dbReference>
<dbReference type="Pfam" id="PF00486">
    <property type="entry name" value="Trans_reg_C"/>
    <property type="match status" value="1"/>
</dbReference>
<organism evidence="9 10">
    <name type="scientific">Paraburkholderia tropica</name>
    <dbReference type="NCBI Taxonomy" id="92647"/>
    <lineage>
        <taxon>Bacteria</taxon>
        <taxon>Pseudomonadati</taxon>
        <taxon>Pseudomonadota</taxon>
        <taxon>Betaproteobacteria</taxon>
        <taxon>Burkholderiales</taxon>
        <taxon>Burkholderiaceae</taxon>
        <taxon>Paraburkholderia</taxon>
    </lineage>
</organism>
<reference evidence="8 11" key="2">
    <citation type="submission" date="2018-05" db="EMBL/GenBank/DDBJ databases">
        <title>Genomic Encyclopedia of Type Strains, Phase IV (KMG-V): Genome sequencing to study the core and pangenomes of soil and plant-associated prokaryotes.</title>
        <authorList>
            <person name="Whitman W."/>
        </authorList>
    </citation>
    <scope>NUCLEOTIDE SEQUENCE [LARGE SCALE GENOMIC DNA]</scope>
    <source>
        <strain evidence="8 11">SIr-6563</strain>
    </source>
</reference>
<dbReference type="PANTHER" id="PTHR48111:SF67">
    <property type="entry name" value="TRANSCRIPTIONAL REGULATORY PROTEIN TCTD"/>
    <property type="match status" value="1"/>
</dbReference>
<protein>
    <submittedName>
        <fullName evidence="8">Two-component system response regulator QseB</fullName>
    </submittedName>
    <submittedName>
        <fullName evidence="9">Two-component system, OmpR family, response regulator QseB</fullName>
    </submittedName>
</protein>
<dbReference type="InterPro" id="IPR001867">
    <property type="entry name" value="OmpR/PhoB-type_DNA-bd"/>
</dbReference>
<evidence type="ECO:0000259" key="7">
    <source>
        <dbReference type="PROSITE" id="PS51755"/>
    </source>
</evidence>
<comment type="caution">
    <text evidence="9">The sequence shown here is derived from an EMBL/GenBank/DDBJ whole genome shotgun (WGS) entry which is preliminary data.</text>
</comment>
<name>A0A1A5X6R8_9BURK</name>
<dbReference type="SUPFAM" id="SSF52172">
    <property type="entry name" value="CheY-like"/>
    <property type="match status" value="1"/>
</dbReference>
<evidence type="ECO:0000256" key="1">
    <source>
        <dbReference type="ARBA" id="ARBA00023015"/>
    </source>
</evidence>
<evidence type="ECO:0000256" key="4">
    <source>
        <dbReference type="PROSITE-ProRule" id="PRU00169"/>
    </source>
</evidence>
<evidence type="ECO:0000259" key="6">
    <source>
        <dbReference type="PROSITE" id="PS50110"/>
    </source>
</evidence>
<dbReference type="GO" id="GO:0000976">
    <property type="term" value="F:transcription cis-regulatory region binding"/>
    <property type="evidence" value="ECO:0007669"/>
    <property type="project" value="TreeGrafter"/>
</dbReference>
<evidence type="ECO:0000313" key="9">
    <source>
        <dbReference type="EMBL" id="SEK13850.1"/>
    </source>
</evidence>
<dbReference type="EMBL" id="QJJV01000025">
    <property type="protein sequence ID" value="PXX09025.1"/>
    <property type="molecule type" value="Genomic_DNA"/>
</dbReference>
<keyword evidence="1" id="KW-0805">Transcription regulation</keyword>
<feature type="domain" description="OmpR/PhoB-type" evidence="7">
    <location>
        <begin position="123"/>
        <end position="216"/>
    </location>
</feature>
<dbReference type="EMBL" id="FNZM01000025">
    <property type="protein sequence ID" value="SEK13850.1"/>
    <property type="molecule type" value="Genomic_DNA"/>
</dbReference>
<dbReference type="Pfam" id="PF00072">
    <property type="entry name" value="Response_reg"/>
    <property type="match status" value="1"/>
</dbReference>
<dbReference type="GO" id="GO:0006355">
    <property type="term" value="P:regulation of DNA-templated transcription"/>
    <property type="evidence" value="ECO:0007669"/>
    <property type="project" value="InterPro"/>
</dbReference>
<dbReference type="CDD" id="cd00383">
    <property type="entry name" value="trans_reg_C"/>
    <property type="match status" value="1"/>
</dbReference>
<evidence type="ECO:0000256" key="3">
    <source>
        <dbReference type="ARBA" id="ARBA00023163"/>
    </source>
</evidence>
<dbReference type="AlphaFoldDB" id="A0A1A5X6R8"/>
<dbReference type="PROSITE" id="PS50110">
    <property type="entry name" value="RESPONSE_REGULATORY"/>
    <property type="match status" value="1"/>
</dbReference>
<dbReference type="InterPro" id="IPR036388">
    <property type="entry name" value="WH-like_DNA-bd_sf"/>
</dbReference>
<dbReference type="PANTHER" id="PTHR48111">
    <property type="entry name" value="REGULATOR OF RPOS"/>
    <property type="match status" value="1"/>
</dbReference>
<keyword evidence="11" id="KW-1185">Reference proteome</keyword>
<evidence type="ECO:0000256" key="2">
    <source>
        <dbReference type="ARBA" id="ARBA00023125"/>
    </source>
</evidence>
<dbReference type="InterPro" id="IPR016032">
    <property type="entry name" value="Sig_transdc_resp-reg_C-effctor"/>
</dbReference>
<reference evidence="9 10" key="1">
    <citation type="submission" date="2016-10" db="EMBL/GenBank/DDBJ databases">
        <authorList>
            <person name="Varghese N."/>
            <person name="Submissions S."/>
        </authorList>
    </citation>
    <scope>NUCLEOTIDE SEQUENCE [LARGE SCALE GENOMIC DNA]</scope>
    <source>
        <strain evidence="9 10">LMG 22274</strain>
    </source>
</reference>
<dbReference type="GO" id="GO:0000156">
    <property type="term" value="F:phosphorelay response regulator activity"/>
    <property type="evidence" value="ECO:0007669"/>
    <property type="project" value="TreeGrafter"/>
</dbReference>
<evidence type="ECO:0000313" key="10">
    <source>
        <dbReference type="Proteomes" id="UP000183529"/>
    </source>
</evidence>
<dbReference type="SUPFAM" id="SSF46894">
    <property type="entry name" value="C-terminal effector domain of the bipartite response regulators"/>
    <property type="match status" value="1"/>
</dbReference>
<evidence type="ECO:0000313" key="11">
    <source>
        <dbReference type="Proteomes" id="UP000247515"/>
    </source>
</evidence>
<proteinExistence type="predicted"/>
<accession>A0A1A5X6R8</accession>
<dbReference type="GO" id="GO:0032993">
    <property type="term" value="C:protein-DNA complex"/>
    <property type="evidence" value="ECO:0007669"/>
    <property type="project" value="TreeGrafter"/>
</dbReference>
<gene>
    <name evidence="8" type="ORF">C7400_12576</name>
    <name evidence="9" type="ORF">SAMN05216550_12560</name>
</gene>
<keyword evidence="3" id="KW-0804">Transcription</keyword>
<dbReference type="SMART" id="SM00448">
    <property type="entry name" value="REC"/>
    <property type="match status" value="1"/>
</dbReference>
<dbReference type="OrthoDB" id="9802426at2"/>
<evidence type="ECO:0000313" key="8">
    <source>
        <dbReference type="EMBL" id="PXX09025.1"/>
    </source>
</evidence>
<keyword evidence="2 5" id="KW-0238">DNA-binding</keyword>
<sequence length="216" mass="24286">MRLLLLEDDETVAGPIYELMCSAGHETDWASNDYEAELSLQNGSYDLVLIALGFARLDALDMLRRYRHRGGSAPVIAMIGRNTQESPMAALDAGADDYLIKPFDPADFSARIRVLLRRPQQNADPRPDGDLKLDHTRCSVQVKTESVALKPSEFRLLFALVNEPLRIFTRAELAMRIYGRRKSVVNNAVDVHVHALRRKLGAEQIVTVRGVGYRLR</sequence>
<evidence type="ECO:0000256" key="5">
    <source>
        <dbReference type="PROSITE-ProRule" id="PRU01091"/>
    </source>
</evidence>
<dbReference type="Proteomes" id="UP000247515">
    <property type="component" value="Unassembled WGS sequence"/>
</dbReference>
<dbReference type="GO" id="GO:0005829">
    <property type="term" value="C:cytosol"/>
    <property type="evidence" value="ECO:0007669"/>
    <property type="project" value="TreeGrafter"/>
</dbReference>
<feature type="DNA-binding region" description="OmpR/PhoB-type" evidence="5">
    <location>
        <begin position="123"/>
        <end position="216"/>
    </location>
</feature>
<dbReference type="Gene3D" id="1.10.10.10">
    <property type="entry name" value="Winged helix-like DNA-binding domain superfamily/Winged helix DNA-binding domain"/>
    <property type="match status" value="1"/>
</dbReference>
<dbReference type="Proteomes" id="UP000183529">
    <property type="component" value="Unassembled WGS sequence"/>
</dbReference>
<dbReference type="PROSITE" id="PS51755">
    <property type="entry name" value="OMPR_PHOB"/>
    <property type="match status" value="1"/>
</dbReference>
<dbReference type="RefSeq" id="WP_065062843.1">
    <property type="nucleotide sequence ID" value="NZ_CADFGN010000006.1"/>
</dbReference>
<dbReference type="InterPro" id="IPR001789">
    <property type="entry name" value="Sig_transdc_resp-reg_receiver"/>
</dbReference>
<dbReference type="InterPro" id="IPR011006">
    <property type="entry name" value="CheY-like_superfamily"/>
</dbReference>
<dbReference type="Gene3D" id="3.40.50.2300">
    <property type="match status" value="1"/>
</dbReference>
<comment type="caution">
    <text evidence="4">Lacks conserved residue(s) required for the propagation of feature annotation.</text>
</comment>
<feature type="domain" description="Response regulatory" evidence="6">
    <location>
        <begin position="2"/>
        <end position="116"/>
    </location>
</feature>
<dbReference type="SMART" id="SM00862">
    <property type="entry name" value="Trans_reg_C"/>
    <property type="match status" value="1"/>
</dbReference>